<dbReference type="InterPro" id="IPR008969">
    <property type="entry name" value="CarboxyPept-like_regulatory"/>
</dbReference>
<dbReference type="SUPFAM" id="SSF49464">
    <property type="entry name" value="Carboxypeptidase regulatory domain-like"/>
    <property type="match status" value="1"/>
</dbReference>
<evidence type="ECO:0000313" key="3">
    <source>
        <dbReference type="EMBL" id="RPE12619.1"/>
    </source>
</evidence>
<sequence length="1194" mass="133606">MGERINLERISGQRVASLRRCLFFILLLVNIHVCSYAQPAAGEPTLTLSGNYTIEEIFGAVQTQMGLTVTYEYSVLNRLQRMRVSFRNAQLKEVMERVLRDLPVGWVLVKGQVLLYENKDLAAEKEPEVININGSITDPDGNPIPSASVVVKGSFKGAKTNAEGRFRIEGAPVKGTLEISSMGYLSRQFRLEGEKFLTFVLMPAITQIEPVTVVSTGYQDLPKERSTGSFVLIDSALLHRRVGMNILDRLEGVTSGLLSYKPANLSTISKMPTGVPLGISLRGLSTLSPNKVNINPLVILDNFSYEGDIRNINPNDIESVTVLKDAASAGIWGARSGNGVIVLTTKKGKYNQKMSVSFNSNMTVVSKPDLYKDRNYMSAADYIDAETELFNRGYFNADLNNRTSRPPVSPAVEILARQRAGAITDDEAESQLNALKGNDLRRDMLKYMYQPGINQQYQMNLRGGTSNLAYFLSVGYDNKRDNLVRNGANRLTVTSSNTYRPMKKLEVTAYLNYSQNTIFQHNELGHGDLLISSSKYRLAYPYARLVNESGSAATLTKDYRAGYVDSMMGLGFLDWKYRPMDEVNNTRKYTTIKDLVLRAGVKYEIASFLNAEVQFQHENQDIMSKLYRNGAAYAARNLVNRFSVYDPQTQQITYNFPRGGLLNLGNYDWKINSLRANLSYKQRIRMHSLSAVAGAEIRELSASGTEQGAVGYSDEFGTSASNLNLNTPYPTNPVGQSTLNNAFSMNGSVLGLLNRFVSYYTVVGYSYKNRYDFTASARKDGANLFGVKTNQRLVPLWSVGGGWHIDKEPFFQVPWVQVLKLRTSYGFNGNVYNGSAYLTGTRFIDPLTGAPSIINIVPANEELRWEKIRISNVGFDFSVLNSRLSGTVEYFRKEGLDLVEEVTSLIPQTGVGAVNINAAGTLTKGMDVTLSGKIIENDLSWNVTMLGSYIKDRVERLSYKPISSTVISRDPLGILYVVGKPTRGLFSYRWAGLDPKSGEPQGYYQGNVSKDYTAIRSNFHPDSLVFHGTSVPTVFGAIRNDLSYKGFSLSVNIIYKLGYYFRRPAMNMSYQEILSTGMNADYAKRWKTPGDEARTDVPSLAYLANTDRSWVYQFSENMVERGDHFRLQDIRMGYLIALPRNTGVKKLEVYCYLNNLGILWRANKYKLDPDVYDRMPRNYVPDPFSLSVGVQAEF</sequence>
<comment type="caution">
    <text evidence="3">The sequence shown here is derived from an EMBL/GenBank/DDBJ whole genome shotgun (WGS) entry which is preliminary data.</text>
</comment>
<dbReference type="EMBL" id="RPDH01000001">
    <property type="protein sequence ID" value="RPE12619.1"/>
    <property type="molecule type" value="Genomic_DNA"/>
</dbReference>
<dbReference type="AlphaFoldDB" id="A0A3N4Q0B0"/>
<dbReference type="NCBIfam" id="TIGR04056">
    <property type="entry name" value="OMP_RagA_SusC"/>
    <property type="match status" value="1"/>
</dbReference>
<organism evidence="3 4">
    <name type="scientific">Chitinophaga lutea</name>
    <dbReference type="NCBI Taxonomy" id="2488634"/>
    <lineage>
        <taxon>Bacteria</taxon>
        <taxon>Pseudomonadati</taxon>
        <taxon>Bacteroidota</taxon>
        <taxon>Chitinophagia</taxon>
        <taxon>Chitinophagales</taxon>
        <taxon>Chitinophagaceae</taxon>
        <taxon>Chitinophaga</taxon>
    </lineage>
</organism>
<keyword evidence="4" id="KW-1185">Reference proteome</keyword>
<name>A0A3N4Q0B0_9BACT</name>
<keyword evidence="1" id="KW-0472">Membrane</keyword>
<evidence type="ECO:0000313" key="4">
    <source>
        <dbReference type="Proteomes" id="UP000278351"/>
    </source>
</evidence>
<evidence type="ECO:0000259" key="2">
    <source>
        <dbReference type="Pfam" id="PF07715"/>
    </source>
</evidence>
<keyword evidence="1" id="KW-0812">Transmembrane</keyword>
<dbReference type="InterPro" id="IPR037066">
    <property type="entry name" value="Plug_dom_sf"/>
</dbReference>
<dbReference type="Pfam" id="PF13715">
    <property type="entry name" value="CarbopepD_reg_2"/>
    <property type="match status" value="1"/>
</dbReference>
<dbReference type="Gene3D" id="2.170.130.10">
    <property type="entry name" value="TonB-dependent receptor, plug domain"/>
    <property type="match status" value="1"/>
</dbReference>
<dbReference type="Proteomes" id="UP000278351">
    <property type="component" value="Unassembled WGS sequence"/>
</dbReference>
<protein>
    <submittedName>
        <fullName evidence="3">SusC/RagA family TonB-linked outer membrane protein</fullName>
    </submittedName>
</protein>
<keyword evidence="1" id="KW-1133">Transmembrane helix</keyword>
<dbReference type="Pfam" id="PF07715">
    <property type="entry name" value="Plug"/>
    <property type="match status" value="1"/>
</dbReference>
<accession>A0A3N4Q0B0</accession>
<evidence type="ECO:0000256" key="1">
    <source>
        <dbReference type="SAM" id="Phobius"/>
    </source>
</evidence>
<dbReference type="Gene3D" id="2.60.40.1120">
    <property type="entry name" value="Carboxypeptidase-like, regulatory domain"/>
    <property type="match status" value="1"/>
</dbReference>
<feature type="transmembrane region" description="Helical" evidence="1">
    <location>
        <begin position="21"/>
        <end position="38"/>
    </location>
</feature>
<reference evidence="3 4" key="1">
    <citation type="submission" date="2018-11" db="EMBL/GenBank/DDBJ databases">
        <title>Chitinophaga lutea sp.nov., isolate from arsenic contaminated soil.</title>
        <authorList>
            <person name="Zong Y."/>
        </authorList>
    </citation>
    <scope>NUCLEOTIDE SEQUENCE [LARGE SCALE GENOMIC DNA]</scope>
    <source>
        <strain evidence="3 4">ZY74</strain>
    </source>
</reference>
<dbReference type="SUPFAM" id="SSF56935">
    <property type="entry name" value="Porins"/>
    <property type="match status" value="1"/>
</dbReference>
<feature type="domain" description="TonB-dependent receptor plug" evidence="2">
    <location>
        <begin position="227"/>
        <end position="340"/>
    </location>
</feature>
<dbReference type="InterPro" id="IPR023996">
    <property type="entry name" value="TonB-dep_OMP_SusC/RagA"/>
</dbReference>
<proteinExistence type="predicted"/>
<gene>
    <name evidence="3" type="ORF">EGT74_03460</name>
</gene>
<dbReference type="InterPro" id="IPR012910">
    <property type="entry name" value="Plug_dom"/>
</dbReference>